<keyword evidence="3" id="KW-1185">Reference proteome</keyword>
<feature type="domain" description="Phytocyanin" evidence="1">
    <location>
        <begin position="129"/>
        <end position="243"/>
    </location>
</feature>
<dbReference type="EMBL" id="JBCGBO010000025">
    <property type="protein sequence ID" value="KAK9176844.1"/>
    <property type="molecule type" value="Genomic_DNA"/>
</dbReference>
<dbReference type="SUPFAM" id="SSF49503">
    <property type="entry name" value="Cupredoxins"/>
    <property type="match status" value="1"/>
</dbReference>
<dbReference type="Pfam" id="PF03641">
    <property type="entry name" value="Lysine_decarbox"/>
    <property type="match status" value="1"/>
</dbReference>
<dbReference type="PROSITE" id="PS51485">
    <property type="entry name" value="PHYTOCYANIN"/>
    <property type="match status" value="1"/>
</dbReference>
<reference evidence="2 3" key="1">
    <citation type="submission" date="2024-05" db="EMBL/GenBank/DDBJ databases">
        <title>Haplotype-resolved chromosome-level genome assembly of Huyou (Citrus changshanensis).</title>
        <authorList>
            <person name="Miao C."/>
            <person name="Chen W."/>
            <person name="Wu Y."/>
            <person name="Wang L."/>
            <person name="Zhao S."/>
            <person name="Grierson D."/>
            <person name="Xu C."/>
            <person name="Chen K."/>
        </authorList>
    </citation>
    <scope>NUCLEOTIDE SEQUENCE [LARGE SCALE GENOMIC DNA]</scope>
    <source>
        <strain evidence="2">01-14</strain>
        <tissue evidence="2">Leaf</tissue>
    </source>
</reference>
<organism evidence="2 3">
    <name type="scientific">Citrus x changshan-huyou</name>
    <dbReference type="NCBI Taxonomy" id="2935761"/>
    <lineage>
        <taxon>Eukaryota</taxon>
        <taxon>Viridiplantae</taxon>
        <taxon>Streptophyta</taxon>
        <taxon>Embryophyta</taxon>
        <taxon>Tracheophyta</taxon>
        <taxon>Spermatophyta</taxon>
        <taxon>Magnoliopsida</taxon>
        <taxon>eudicotyledons</taxon>
        <taxon>Gunneridae</taxon>
        <taxon>Pentapetalae</taxon>
        <taxon>rosids</taxon>
        <taxon>malvids</taxon>
        <taxon>Sapindales</taxon>
        <taxon>Rutaceae</taxon>
        <taxon>Aurantioideae</taxon>
        <taxon>Citrus</taxon>
    </lineage>
</organism>
<dbReference type="PANTHER" id="PTHR34052">
    <property type="entry name" value="GLYCINE-RICH PROTEIN-LIKE"/>
    <property type="match status" value="1"/>
</dbReference>
<dbReference type="Gene3D" id="2.60.40.420">
    <property type="entry name" value="Cupredoxins - blue copper proteins"/>
    <property type="match status" value="1"/>
</dbReference>
<accession>A0AAP0LPN7</accession>
<dbReference type="Proteomes" id="UP001428341">
    <property type="component" value="Unassembled WGS sequence"/>
</dbReference>
<protein>
    <recommendedName>
        <fullName evidence="1">Phytocyanin domain-containing protein</fullName>
    </recommendedName>
</protein>
<dbReference type="PANTHER" id="PTHR34052:SF1">
    <property type="entry name" value="OS06G0216700 PROTEIN"/>
    <property type="match status" value="1"/>
</dbReference>
<dbReference type="InterPro" id="IPR008972">
    <property type="entry name" value="Cupredoxin"/>
</dbReference>
<dbReference type="InterPro" id="IPR031100">
    <property type="entry name" value="LOG_fam"/>
</dbReference>
<evidence type="ECO:0000313" key="2">
    <source>
        <dbReference type="EMBL" id="KAK9176844.1"/>
    </source>
</evidence>
<dbReference type="Pfam" id="PF02298">
    <property type="entry name" value="Cu_bind_like"/>
    <property type="match status" value="1"/>
</dbReference>
<dbReference type="InterPro" id="IPR003245">
    <property type="entry name" value="Phytocyanin_dom"/>
</dbReference>
<name>A0AAP0LPN7_9ROSI</name>
<dbReference type="Gene3D" id="3.40.50.450">
    <property type="match status" value="1"/>
</dbReference>
<comment type="caution">
    <text evidence="2">The sequence shown here is derived from an EMBL/GenBank/DDBJ whole genome shotgun (WGS) entry which is preliminary data.</text>
</comment>
<dbReference type="GO" id="GO:0009055">
    <property type="term" value="F:electron transfer activity"/>
    <property type="evidence" value="ECO:0007669"/>
    <property type="project" value="InterPro"/>
</dbReference>
<dbReference type="AlphaFoldDB" id="A0AAP0LPN7"/>
<gene>
    <name evidence="2" type="ORF">WN944_028863</name>
</gene>
<dbReference type="SUPFAM" id="SSF102405">
    <property type="entry name" value="MCP/YpsA-like"/>
    <property type="match status" value="1"/>
</dbReference>
<proteinExistence type="predicted"/>
<evidence type="ECO:0000313" key="3">
    <source>
        <dbReference type="Proteomes" id="UP001428341"/>
    </source>
</evidence>
<evidence type="ECO:0000259" key="1">
    <source>
        <dbReference type="PROSITE" id="PS51485"/>
    </source>
</evidence>
<sequence>MVSEAAFIRGSQVLGIIPRVLKPLGSSSDSSTGEELVVSGMQERITEMLSHADAFIFLPGDLATLEALISLASWAHLHIHQKPIASMLTVSMANRGWSYGFNNTYYWPWGPNNGSPGSNNTNDDDDGPSKIVVGGSDNWHFGFNYSVWAFQNAPFYVNDVLVFKYDPPNDTVFPHSVYQLPNLWSYLRCDLSRAKMIANTTQGGGDGFEFVLKRWLPYYFACGERGGFHCREGRMKFMVLPLLRRWHY</sequence>